<dbReference type="PANTHER" id="PTHR33026">
    <property type="entry name" value="OS06G0360600 PROTEIN"/>
    <property type="match status" value="1"/>
</dbReference>
<name>A0AAD8W8R7_LOLMU</name>
<sequence>MAAKVQETENKKASKARNREGERGQWKPDTELRELQNEGMISAHWSFIRDTVVPKPGAGEVVMTKAWVERGLSLPCSEFFLSILKTYGLQPHNICPNSYLLLSNFATLCEGHLGIRPDVKLWQFFFRVKKETKDKAMLNCGSMTFMLRPGRMYPPHDSHESVRYWNAGWFYEKNVSVPEIHDGLQIQQRASGRARKLELHPVAFPNSHPGEGSAENLLLATLAEENLRTILRVPVSGDTAEEVPEDEEEEEEQAPRKAAPRPTKRPRAKASEAGASGEASAKKPKVVKPPPLDSRKAERERLKMLTTAGKRSRPNIPGAPTPTTAATGTASQELITKFMKKSPAVGPATPAPPSASHTAPPPSPPQADQSPPPAANTPPEIIPVSSEKVGGEDPKAKGPAQEETQDQGEAEVTSSEKVGAGAGDVVVFPKNFGDPSDLTSTPKAYATKFFNKLTETEKWELEQDLLNAMLNNAWGKPDAATSEIQEFKKGVGEFFDKLVCKQKEQQALHYELHKNIALQRARIFFPGDNLLRTGKPALLIPRVGDKVKEAEQQKERVEKQLAEKNSELIREKGEFVLKRNADSETIKRQQKELNGLRKYMETAEHHWDLLAENILEPLGYSERRRNKFPRDDVLSLAGDDCKDLISTSRKICHNLSLKKSRTCGLRKLVKRMDILPELVTDLQASSARGAAAMTLTMCLAHNPEMDLDRVTSGVPSTADVGALLDVVSGYDTRIARRIRHEEFYDKVVLPADEPLEDELQKSATRKPVLRNPGPSLPGPAPRMLPKRNPRPALQPPKKMKRAMKMCRLRLKAPKEKIQRAMPLRPRRVKRLCPAG</sequence>
<evidence type="ECO:0000256" key="2">
    <source>
        <dbReference type="SAM" id="MobiDB-lite"/>
    </source>
</evidence>
<evidence type="ECO:0000313" key="4">
    <source>
        <dbReference type="EMBL" id="KAK1645017.1"/>
    </source>
</evidence>
<gene>
    <name evidence="4" type="ORF">QYE76_062822</name>
</gene>
<feature type="region of interest" description="Disordered" evidence="2">
    <location>
        <begin position="233"/>
        <end position="418"/>
    </location>
</feature>
<feature type="compositionally biased region" description="Basic residues" evidence="2">
    <location>
        <begin position="824"/>
        <end position="835"/>
    </location>
</feature>
<organism evidence="4 5">
    <name type="scientific">Lolium multiflorum</name>
    <name type="common">Italian ryegrass</name>
    <name type="synonym">Lolium perenne subsp. multiflorum</name>
    <dbReference type="NCBI Taxonomy" id="4521"/>
    <lineage>
        <taxon>Eukaryota</taxon>
        <taxon>Viridiplantae</taxon>
        <taxon>Streptophyta</taxon>
        <taxon>Embryophyta</taxon>
        <taxon>Tracheophyta</taxon>
        <taxon>Spermatophyta</taxon>
        <taxon>Magnoliopsida</taxon>
        <taxon>Liliopsida</taxon>
        <taxon>Poales</taxon>
        <taxon>Poaceae</taxon>
        <taxon>BOP clade</taxon>
        <taxon>Pooideae</taxon>
        <taxon>Poodae</taxon>
        <taxon>Poeae</taxon>
        <taxon>Poeae Chloroplast Group 2 (Poeae type)</taxon>
        <taxon>Loliodinae</taxon>
        <taxon>Loliinae</taxon>
        <taxon>Lolium</taxon>
    </lineage>
</organism>
<keyword evidence="1" id="KW-0175">Coiled coil</keyword>
<dbReference type="InterPro" id="IPR007321">
    <property type="entry name" value="Transposase_28"/>
</dbReference>
<accession>A0AAD8W8R7</accession>
<dbReference type="PANTHER" id="PTHR33026:SF7">
    <property type="entry name" value="OS03G0100275 PROTEIN"/>
    <property type="match status" value="1"/>
</dbReference>
<feature type="compositionally biased region" description="Basic and acidic residues" evidence="2">
    <location>
        <begin position="293"/>
        <end position="303"/>
    </location>
</feature>
<dbReference type="AlphaFoldDB" id="A0AAD8W8R7"/>
<feature type="domain" description="Transposase (putative) gypsy type" evidence="3">
    <location>
        <begin position="62"/>
        <end position="129"/>
    </location>
</feature>
<comment type="caution">
    <text evidence="4">The sequence shown here is derived from an EMBL/GenBank/DDBJ whole genome shotgun (WGS) entry which is preliminary data.</text>
</comment>
<dbReference type="Pfam" id="PF04195">
    <property type="entry name" value="Transposase_28"/>
    <property type="match status" value="1"/>
</dbReference>
<dbReference type="EMBL" id="JAUUTY010000004">
    <property type="protein sequence ID" value="KAK1645017.1"/>
    <property type="molecule type" value="Genomic_DNA"/>
</dbReference>
<reference evidence="4" key="1">
    <citation type="submission" date="2023-07" db="EMBL/GenBank/DDBJ databases">
        <title>A chromosome-level genome assembly of Lolium multiflorum.</title>
        <authorList>
            <person name="Chen Y."/>
            <person name="Copetti D."/>
            <person name="Kolliker R."/>
            <person name="Studer B."/>
        </authorList>
    </citation>
    <scope>NUCLEOTIDE SEQUENCE</scope>
    <source>
        <strain evidence="4">02402/16</strain>
        <tissue evidence="4">Leaf</tissue>
    </source>
</reference>
<evidence type="ECO:0000259" key="3">
    <source>
        <dbReference type="Pfam" id="PF04195"/>
    </source>
</evidence>
<feature type="compositionally biased region" description="Low complexity" evidence="2">
    <location>
        <begin position="321"/>
        <end position="330"/>
    </location>
</feature>
<feature type="compositionally biased region" description="Acidic residues" evidence="2">
    <location>
        <begin position="239"/>
        <end position="252"/>
    </location>
</feature>
<proteinExistence type="predicted"/>
<feature type="region of interest" description="Disordered" evidence="2">
    <location>
        <begin position="755"/>
        <end position="800"/>
    </location>
</feature>
<keyword evidence="5" id="KW-1185">Reference proteome</keyword>
<evidence type="ECO:0000313" key="5">
    <source>
        <dbReference type="Proteomes" id="UP001231189"/>
    </source>
</evidence>
<feature type="coiled-coil region" evidence="1">
    <location>
        <begin position="540"/>
        <end position="606"/>
    </location>
</feature>
<feature type="region of interest" description="Disordered" evidence="2">
    <location>
        <begin position="1"/>
        <end position="28"/>
    </location>
</feature>
<protein>
    <recommendedName>
        <fullName evidence="3">Transposase (putative) gypsy type domain-containing protein</fullName>
    </recommendedName>
</protein>
<dbReference type="Proteomes" id="UP001231189">
    <property type="component" value="Unassembled WGS sequence"/>
</dbReference>
<feature type="compositionally biased region" description="Basic residues" evidence="2">
    <location>
        <begin position="258"/>
        <end position="268"/>
    </location>
</feature>
<feature type="compositionally biased region" description="Pro residues" evidence="2">
    <location>
        <begin position="349"/>
        <end position="376"/>
    </location>
</feature>
<feature type="region of interest" description="Disordered" evidence="2">
    <location>
        <begin position="813"/>
        <end position="835"/>
    </location>
</feature>
<evidence type="ECO:0000256" key="1">
    <source>
        <dbReference type="SAM" id="Coils"/>
    </source>
</evidence>